<evidence type="ECO:0000313" key="3">
    <source>
        <dbReference type="EMBL" id="RJG36973.1"/>
    </source>
</evidence>
<dbReference type="Gene3D" id="3.30.559.30">
    <property type="entry name" value="Nonribosomal peptide synthetase, condensation domain"/>
    <property type="match status" value="1"/>
</dbReference>
<evidence type="ECO:0000313" key="4">
    <source>
        <dbReference type="Proteomes" id="UP000283255"/>
    </source>
</evidence>
<proteinExistence type="predicted"/>
<reference evidence="3 4" key="2">
    <citation type="submission" date="2019-01" db="EMBL/GenBank/DDBJ databases">
        <title>Motilimonas pumilus sp. nov., isolated from the gut of sea cucumber (Apostichopus japonicus).</title>
        <authorList>
            <person name="Wang F.-Q."/>
            <person name="Ren L.-H."/>
            <person name="Lin Y.-W."/>
            <person name="Sun G.-H."/>
            <person name="Du Z.-J."/>
            <person name="Zhao J.-X."/>
            <person name="Liu X.-J."/>
            <person name="Liu L.-J."/>
        </authorList>
    </citation>
    <scope>NUCLEOTIDE SEQUENCE [LARGE SCALE GENOMIC DNA]</scope>
    <source>
        <strain evidence="3 4">PLHSC7-2</strain>
    </source>
</reference>
<dbReference type="FunFam" id="3.30.559.10:FF:000012">
    <property type="entry name" value="Non-ribosomal peptide synthetase"/>
    <property type="match status" value="1"/>
</dbReference>
<gene>
    <name evidence="3" type="ORF">D1Z90_20045</name>
</gene>
<accession>A0A418Y9D4</accession>
<reference evidence="3 4" key="1">
    <citation type="submission" date="2018-09" db="EMBL/GenBank/DDBJ databases">
        <authorList>
            <person name="Wang F."/>
        </authorList>
    </citation>
    <scope>NUCLEOTIDE SEQUENCE [LARGE SCALE GENOMIC DNA]</scope>
    <source>
        <strain evidence="3 4">PLHSC7-2</strain>
    </source>
</reference>
<dbReference type="Proteomes" id="UP000283255">
    <property type="component" value="Unassembled WGS sequence"/>
</dbReference>
<dbReference type="InterPro" id="IPR041464">
    <property type="entry name" value="TubC_N"/>
</dbReference>
<dbReference type="Pfam" id="PF18563">
    <property type="entry name" value="TubC_N"/>
    <property type="match status" value="1"/>
</dbReference>
<feature type="domain" description="TubC N-terminal docking" evidence="2">
    <location>
        <begin position="5"/>
        <end position="51"/>
    </location>
</feature>
<dbReference type="RefSeq" id="WP_232525322.1">
    <property type="nucleotide sequence ID" value="NZ_QZCH01000060.1"/>
</dbReference>
<evidence type="ECO:0000259" key="1">
    <source>
        <dbReference type="Pfam" id="PF00668"/>
    </source>
</evidence>
<dbReference type="PANTHER" id="PTHR45398">
    <property type="match status" value="1"/>
</dbReference>
<dbReference type="AlphaFoldDB" id="A0A418Y9D4"/>
<dbReference type="InterPro" id="IPR044894">
    <property type="entry name" value="TubC_N_sf"/>
</dbReference>
<keyword evidence="4" id="KW-1185">Reference proteome</keyword>
<protein>
    <submittedName>
        <fullName evidence="3">Non-ribosomal peptide synthetase</fullName>
    </submittedName>
</protein>
<feature type="domain" description="Condensation" evidence="1">
    <location>
        <begin position="75"/>
        <end position="521"/>
    </location>
</feature>
<dbReference type="Pfam" id="PF00668">
    <property type="entry name" value="Condensation"/>
    <property type="match status" value="1"/>
</dbReference>
<dbReference type="InterPro" id="IPR001242">
    <property type="entry name" value="Condensation_dom"/>
</dbReference>
<dbReference type="InterPro" id="IPR023213">
    <property type="entry name" value="CAT-like_dom_sf"/>
</dbReference>
<feature type="non-terminal residue" evidence="3">
    <location>
        <position position="547"/>
    </location>
</feature>
<name>A0A418Y9D4_9GAMM</name>
<dbReference type="SUPFAM" id="SSF52777">
    <property type="entry name" value="CoA-dependent acyltransferases"/>
    <property type="match status" value="2"/>
</dbReference>
<sequence length="547" mass="61313">MASQIILTAAKKGVHLYLKGNSLAYKASKGALTVDLKKTITENKQKIISFLMMQGNDSTSRTQVIHRLEDSTLSIKLSYSQQRLWLLDQIDGGSAHYNMPAALKLSGKLDVVALNQAFTTILSRHESLRTVFAADDAGTPFQLITPAAEFAVEIDDLSQVEPGPQQLAIAERVTIEAGKLFDLGNDLMLRAQLLKLAENEHMLLVTMHHIASDGWSMAILINEFKALYSAYVQGLSNPLPALEVQYADYAHWQRNWLQGEVLDSQLGYWEKQLSGLPEAHNLPLDYARPKLQSFVGRTYSSQLDKDTSQALNTLCQAQGATLFMGLHAAFSTLLSRYSNETDIVVGSPIANREQTEVAELIGFFVNTLVLRSDLSENPSFNSLLNQSKTMLLDAYAHQQVPFEQIVERLQPARSLSHSPLFQVMLILQNNEQSILELPDLTLKSVEQQSEGVVKFDLTLNIQESEQGMLLGWEYNTDLFDERSIIRMAGHFNTLLNALISTPDESVFKVEMLNDQERHQLLVEWNDTAADYPKDKCIHELFETQVKA</sequence>
<dbReference type="CDD" id="cd19531">
    <property type="entry name" value="LCL_NRPS-like"/>
    <property type="match status" value="1"/>
</dbReference>
<dbReference type="GO" id="GO:0003824">
    <property type="term" value="F:catalytic activity"/>
    <property type="evidence" value="ECO:0007669"/>
    <property type="project" value="InterPro"/>
</dbReference>
<dbReference type="Gene3D" id="3.30.559.10">
    <property type="entry name" value="Chloramphenicol acetyltransferase-like domain"/>
    <property type="match status" value="1"/>
</dbReference>
<organism evidence="3 4">
    <name type="scientific">Motilimonas pumila</name>
    <dbReference type="NCBI Taxonomy" id="2303987"/>
    <lineage>
        <taxon>Bacteria</taxon>
        <taxon>Pseudomonadati</taxon>
        <taxon>Pseudomonadota</taxon>
        <taxon>Gammaproteobacteria</taxon>
        <taxon>Alteromonadales</taxon>
        <taxon>Alteromonadales genera incertae sedis</taxon>
        <taxon>Motilimonas</taxon>
    </lineage>
</organism>
<evidence type="ECO:0000259" key="2">
    <source>
        <dbReference type="Pfam" id="PF18563"/>
    </source>
</evidence>
<dbReference type="EMBL" id="QZCH01000060">
    <property type="protein sequence ID" value="RJG36973.1"/>
    <property type="molecule type" value="Genomic_DNA"/>
</dbReference>
<dbReference type="Gene3D" id="1.10.10.1830">
    <property type="entry name" value="Non-ribosomal peptide synthase, adenylation domain"/>
    <property type="match status" value="1"/>
</dbReference>
<dbReference type="PANTHER" id="PTHR45398:SF1">
    <property type="entry name" value="ENZYME, PUTATIVE (JCVI)-RELATED"/>
    <property type="match status" value="1"/>
</dbReference>
<comment type="caution">
    <text evidence="3">The sequence shown here is derived from an EMBL/GenBank/DDBJ whole genome shotgun (WGS) entry which is preliminary data.</text>
</comment>